<accession>A0A4Y2I5W5</accession>
<dbReference type="PANTHER" id="PTHR11439">
    <property type="entry name" value="GAG-POL-RELATED RETROTRANSPOSON"/>
    <property type="match status" value="1"/>
</dbReference>
<reference evidence="1 2" key="1">
    <citation type="journal article" date="2019" name="Sci. Rep.">
        <title>Orb-weaving spider Araneus ventricosus genome elucidates the spidroin gene catalogue.</title>
        <authorList>
            <person name="Kono N."/>
            <person name="Nakamura H."/>
            <person name="Ohtoshi R."/>
            <person name="Moran D.A.P."/>
            <person name="Shinohara A."/>
            <person name="Yoshida Y."/>
            <person name="Fujiwara M."/>
            <person name="Mori M."/>
            <person name="Tomita M."/>
            <person name="Arakawa K."/>
        </authorList>
    </citation>
    <scope>NUCLEOTIDE SEQUENCE [LARGE SCALE GENOMIC DNA]</scope>
</reference>
<organism evidence="1 2">
    <name type="scientific">Araneus ventricosus</name>
    <name type="common">Orbweaver spider</name>
    <name type="synonym">Epeira ventricosa</name>
    <dbReference type="NCBI Taxonomy" id="182803"/>
    <lineage>
        <taxon>Eukaryota</taxon>
        <taxon>Metazoa</taxon>
        <taxon>Ecdysozoa</taxon>
        <taxon>Arthropoda</taxon>
        <taxon>Chelicerata</taxon>
        <taxon>Arachnida</taxon>
        <taxon>Araneae</taxon>
        <taxon>Araneomorphae</taxon>
        <taxon>Entelegynae</taxon>
        <taxon>Araneoidea</taxon>
        <taxon>Araneidae</taxon>
        <taxon>Araneus</taxon>
    </lineage>
</organism>
<evidence type="ECO:0000313" key="2">
    <source>
        <dbReference type="Proteomes" id="UP000499080"/>
    </source>
</evidence>
<gene>
    <name evidence="1" type="ORF">AVEN_198777_1</name>
</gene>
<dbReference type="CDD" id="cd09272">
    <property type="entry name" value="RNase_HI_RT_Ty1"/>
    <property type="match status" value="1"/>
</dbReference>
<dbReference type="EMBL" id="BGPR01002419">
    <property type="protein sequence ID" value="GBM73103.1"/>
    <property type="molecule type" value="Genomic_DNA"/>
</dbReference>
<proteinExistence type="predicted"/>
<evidence type="ECO:0000313" key="1">
    <source>
        <dbReference type="EMBL" id="GBM73103.1"/>
    </source>
</evidence>
<name>A0A4Y2I5W5_ARAVE</name>
<dbReference type="Proteomes" id="UP000499080">
    <property type="component" value="Unassembled WGS sequence"/>
</dbReference>
<keyword evidence="2" id="KW-1185">Reference proteome</keyword>
<dbReference type="OrthoDB" id="3344688at2759"/>
<evidence type="ECO:0008006" key="3">
    <source>
        <dbReference type="Google" id="ProtNLM"/>
    </source>
</evidence>
<dbReference type="AlphaFoldDB" id="A0A4Y2I5W5"/>
<sequence>MHKDGSIEISQKAYARKILQHFGFEGSGINNFAITYHATGTRRVLKCYSDADFGACTKTGRSPSGSVIVYTGGAISWHSQRQAIVATSTTEAEVAEASEAVKEVLWLTRLYQGIVNLKEVPTLQVDNQAAVKLAHNPEYHRRTKHIEIKHFFIREKVMEGKLHVEQVSTKRQLADIMTNPLTKPQLLILCQHIGLM</sequence>
<comment type="caution">
    <text evidence="1">The sequence shown here is derived from an EMBL/GenBank/DDBJ whole genome shotgun (WGS) entry which is preliminary data.</text>
</comment>
<protein>
    <recommendedName>
        <fullName evidence="3">Retrovirus-related Pol polyprotein from transposon TNT 1-94</fullName>
    </recommendedName>
</protein>